<gene>
    <name evidence="2" type="ordered locus">Dgeo_1770</name>
</gene>
<dbReference type="MEROPS" id="S12.006"/>
<dbReference type="Pfam" id="PF00144">
    <property type="entry name" value="Beta-lactamase"/>
    <property type="match status" value="1"/>
</dbReference>
<dbReference type="InterPro" id="IPR050789">
    <property type="entry name" value="Diverse_Enzym_Activities"/>
</dbReference>
<evidence type="ECO:0000259" key="1">
    <source>
        <dbReference type="Pfam" id="PF00144"/>
    </source>
</evidence>
<dbReference type="AlphaFoldDB" id="Q1IXG9"/>
<dbReference type="HOGENOM" id="CLU_854493_0_0_0"/>
<accession>Q1IXG9</accession>
<name>Q1IXG9_DEIGD</name>
<dbReference type="KEGG" id="dge:Dgeo_1770"/>
<dbReference type="RefSeq" id="WP_011530896.1">
    <property type="nucleotide sequence ID" value="NC_008025.1"/>
</dbReference>
<feature type="domain" description="Beta-lactamase-related" evidence="1">
    <location>
        <begin position="34"/>
        <end position="317"/>
    </location>
</feature>
<protein>
    <submittedName>
        <fullName evidence="2">Beta-lactamase</fullName>
    </submittedName>
</protein>
<dbReference type="Gene3D" id="3.40.710.10">
    <property type="entry name" value="DD-peptidase/beta-lactamase superfamily"/>
    <property type="match status" value="1"/>
</dbReference>
<dbReference type="InterPro" id="IPR001466">
    <property type="entry name" value="Beta-lactam-related"/>
</dbReference>
<sequence length="338" mass="34824">MLRRDPVRRALVEVEEVLGANLRAALPQLRLALRHGGVLGAARGGRMALVGLGGVPREGVFELASVTKPFTAALAAELVRVGRLDWDAPLARLGGPLRGFPPSVTARALATHTAGLPPHPARVVLTALTRFQDPYGGMSARGALASARRWASPRAAGRFAYSNLGAGVLALALAHAAGEEVSAAGYGWALARHVTGPLGLESVTLIPPSARLVTPTATLLGKGVTGFGPLVGAGGLFGTAADLLTFAGAHLDGWTGEAWRAVTQPPGLPPHLTGVAPGWFQTRGVWWHDGVARGTRTALGFRPEGGAALTLLVRGGLPLVRGRWAVLGALLELLAAKS</sequence>
<evidence type="ECO:0000313" key="3">
    <source>
        <dbReference type="Proteomes" id="UP000002431"/>
    </source>
</evidence>
<dbReference type="eggNOG" id="COG1680">
    <property type="taxonomic scope" value="Bacteria"/>
</dbReference>
<organism evidence="2 3">
    <name type="scientific">Deinococcus geothermalis (strain DSM 11300 / CIP 105573 / AG-3a)</name>
    <dbReference type="NCBI Taxonomy" id="319795"/>
    <lineage>
        <taxon>Bacteria</taxon>
        <taxon>Thermotogati</taxon>
        <taxon>Deinococcota</taxon>
        <taxon>Deinococci</taxon>
        <taxon>Deinococcales</taxon>
        <taxon>Deinococcaceae</taxon>
        <taxon>Deinococcus</taxon>
    </lineage>
</organism>
<dbReference type="SUPFAM" id="SSF56601">
    <property type="entry name" value="beta-lactamase/transpeptidase-like"/>
    <property type="match status" value="1"/>
</dbReference>
<dbReference type="EMBL" id="CP000359">
    <property type="protein sequence ID" value="ABF46065.1"/>
    <property type="molecule type" value="Genomic_DNA"/>
</dbReference>
<dbReference type="STRING" id="319795.Dgeo_1770"/>
<dbReference type="Proteomes" id="UP000002431">
    <property type="component" value="Chromosome"/>
</dbReference>
<keyword evidence="3" id="KW-1185">Reference proteome</keyword>
<dbReference type="PANTHER" id="PTHR43283">
    <property type="entry name" value="BETA-LACTAMASE-RELATED"/>
    <property type="match status" value="1"/>
</dbReference>
<proteinExistence type="predicted"/>
<reference evidence="2" key="1">
    <citation type="submission" date="2006-04" db="EMBL/GenBank/DDBJ databases">
        <title>Complete sequence of chromosome of Deinococcus geothermalis DSM 11300.</title>
        <authorList>
            <consortium name="US DOE Joint Genome Institute"/>
            <person name="Copeland A."/>
            <person name="Lucas S."/>
            <person name="Lapidus A."/>
            <person name="Barry K."/>
            <person name="Detter J.C."/>
            <person name="Glavina del Rio T."/>
            <person name="Hammon N."/>
            <person name="Israni S."/>
            <person name="Dalin E."/>
            <person name="Tice H."/>
            <person name="Pitluck S."/>
            <person name="Brettin T."/>
            <person name="Bruce D."/>
            <person name="Han C."/>
            <person name="Tapia R."/>
            <person name="Saunders E."/>
            <person name="Gilna P."/>
            <person name="Schmutz J."/>
            <person name="Larimer F."/>
            <person name="Land M."/>
            <person name="Hauser L."/>
            <person name="Kyrpides N."/>
            <person name="Kim E."/>
            <person name="Daly M.J."/>
            <person name="Fredrickson J.K."/>
            <person name="Makarova K.S."/>
            <person name="Gaidamakova E.K."/>
            <person name="Zhai M."/>
            <person name="Richardson P."/>
        </authorList>
    </citation>
    <scope>NUCLEOTIDE SEQUENCE</scope>
    <source>
        <strain evidence="2">DSM 11300</strain>
    </source>
</reference>
<evidence type="ECO:0000313" key="2">
    <source>
        <dbReference type="EMBL" id="ABF46065.1"/>
    </source>
</evidence>
<dbReference type="PANTHER" id="PTHR43283:SF3">
    <property type="entry name" value="BETA-LACTAMASE FAMILY PROTEIN (AFU_ORTHOLOGUE AFUA_5G07500)"/>
    <property type="match status" value="1"/>
</dbReference>
<dbReference type="InterPro" id="IPR012338">
    <property type="entry name" value="Beta-lactam/transpept-like"/>
</dbReference>